<dbReference type="Pfam" id="PF03548">
    <property type="entry name" value="LolA"/>
    <property type="match status" value="1"/>
</dbReference>
<dbReference type="PANTHER" id="PTHR35869">
    <property type="entry name" value="OUTER-MEMBRANE LIPOPROTEIN CARRIER PROTEIN"/>
    <property type="match status" value="1"/>
</dbReference>
<dbReference type="Gene3D" id="2.50.20.10">
    <property type="entry name" value="Lipoprotein localisation LolA/LolB/LppX"/>
    <property type="match status" value="1"/>
</dbReference>
<keyword evidence="1 2" id="KW-0732">Signal</keyword>
<dbReference type="SUPFAM" id="SSF89392">
    <property type="entry name" value="Prokaryotic lipoproteins and lipoprotein localization factors"/>
    <property type="match status" value="1"/>
</dbReference>
<dbReference type="CDD" id="cd16325">
    <property type="entry name" value="LolA"/>
    <property type="match status" value="1"/>
</dbReference>
<comment type="caution">
    <text evidence="3">The sequence shown here is derived from an EMBL/GenBank/DDBJ whole genome shotgun (WGS) entry which is preliminary data.</text>
</comment>
<dbReference type="RefSeq" id="WP_285669510.1">
    <property type="nucleotide sequence ID" value="NZ_BSYI01000001.1"/>
</dbReference>
<reference evidence="3 4" key="1">
    <citation type="submission" date="2023-04" db="EMBL/GenBank/DDBJ databases">
        <title>Marinoamorphus aggregata gen. nov., sp. Nov., isolate from tissue of brittle star Ophioplocus japonicus.</title>
        <authorList>
            <person name="Kawano K."/>
            <person name="Sawayama S."/>
            <person name="Nakagawa S."/>
        </authorList>
    </citation>
    <scope>NUCLEOTIDE SEQUENCE [LARGE SCALE GENOMIC DNA]</scope>
    <source>
        <strain evidence="3 4">NKW23</strain>
    </source>
</reference>
<evidence type="ECO:0000313" key="4">
    <source>
        <dbReference type="Proteomes" id="UP001239909"/>
    </source>
</evidence>
<name>A0ABQ6LBW2_9RHOB</name>
<dbReference type="Proteomes" id="UP001239909">
    <property type="component" value="Unassembled WGS sequence"/>
</dbReference>
<evidence type="ECO:0000256" key="2">
    <source>
        <dbReference type="SAM" id="SignalP"/>
    </source>
</evidence>
<gene>
    <name evidence="3" type="ORF">LNKW23_00960</name>
</gene>
<dbReference type="InterPro" id="IPR004564">
    <property type="entry name" value="OM_lipoprot_carrier_LolA-like"/>
</dbReference>
<keyword evidence="4" id="KW-1185">Reference proteome</keyword>
<evidence type="ECO:0000313" key="3">
    <source>
        <dbReference type="EMBL" id="GMG80884.1"/>
    </source>
</evidence>
<organism evidence="3 4">
    <name type="scientific">Paralimibaculum aggregatum</name>
    <dbReference type="NCBI Taxonomy" id="3036245"/>
    <lineage>
        <taxon>Bacteria</taxon>
        <taxon>Pseudomonadati</taxon>
        <taxon>Pseudomonadota</taxon>
        <taxon>Alphaproteobacteria</taxon>
        <taxon>Rhodobacterales</taxon>
        <taxon>Paracoccaceae</taxon>
        <taxon>Paralimibaculum</taxon>
    </lineage>
</organism>
<evidence type="ECO:0000256" key="1">
    <source>
        <dbReference type="ARBA" id="ARBA00022729"/>
    </source>
</evidence>
<dbReference type="InterPro" id="IPR029046">
    <property type="entry name" value="LolA/LolB/LppX"/>
</dbReference>
<dbReference type="PANTHER" id="PTHR35869:SF1">
    <property type="entry name" value="OUTER-MEMBRANE LIPOPROTEIN CARRIER PROTEIN"/>
    <property type="match status" value="1"/>
</dbReference>
<proteinExistence type="predicted"/>
<feature type="chain" id="PRO_5045514061" evidence="2">
    <location>
        <begin position="29"/>
        <end position="209"/>
    </location>
</feature>
<keyword evidence="3" id="KW-0449">Lipoprotein</keyword>
<dbReference type="EMBL" id="BSYI01000001">
    <property type="protein sequence ID" value="GMG80884.1"/>
    <property type="molecule type" value="Genomic_DNA"/>
</dbReference>
<protein>
    <submittedName>
        <fullName evidence="3">Outer membrane lipoprotein carrier protein LolA</fullName>
    </submittedName>
</protein>
<sequence length="209" mass="22750">MWQQSLKRTLGAALLLAAGLTATLGAPAGAQGVDQRDLLRISNYLNGLTTLAGDFVQIDAEGGLSRGTFTMRRPGRLRFDYRPPNPALIVADGTWVGVCDRELESFERYPLEETPLDLLLRDRVDFRTEGAVQAITRGEGQLRVRAIDPDAPDQGSITMIFTEVPLALTQWVVVDAQGLTTTVALSDTRSNVSVNPELFVIEEGDCTGF</sequence>
<accession>A0ABQ6LBW2</accession>
<feature type="signal peptide" evidence="2">
    <location>
        <begin position="1"/>
        <end position="28"/>
    </location>
</feature>